<accession>A0ABV4BW28</accession>
<keyword evidence="4" id="KW-1185">Reference proteome</keyword>
<comment type="caution">
    <text evidence="3">The sequence shown here is derived from an EMBL/GenBank/DDBJ whole genome shotgun (WGS) entry which is preliminary data.</text>
</comment>
<dbReference type="Gene3D" id="2.60.120.260">
    <property type="entry name" value="Galactose-binding domain-like"/>
    <property type="match status" value="1"/>
</dbReference>
<gene>
    <name evidence="3" type="ORF">AB8998_05495</name>
</gene>
<evidence type="ECO:0000259" key="2">
    <source>
        <dbReference type="SMART" id="SM00939"/>
    </source>
</evidence>
<feature type="region of interest" description="Disordered" evidence="1">
    <location>
        <begin position="263"/>
        <end position="305"/>
    </location>
</feature>
<proteinExistence type="predicted"/>
<dbReference type="Proteomes" id="UP001564760">
    <property type="component" value="Unassembled WGS sequence"/>
</dbReference>
<dbReference type="InterPro" id="IPR013736">
    <property type="entry name" value="Xaa-Pro_dipept_C"/>
</dbReference>
<feature type="domain" description="Xaa-Pro dipeptidyl-peptidase C-terminal" evidence="2">
    <location>
        <begin position="79"/>
        <end position="297"/>
    </location>
</feature>
<dbReference type="Pfam" id="PF08530">
    <property type="entry name" value="PepX_C"/>
    <property type="match status" value="1"/>
</dbReference>
<sequence length="305" mass="33354">MTGLTSERSEKLWRSMPVGLARRVLKSSRIHKKFETMNGEAAVTMLRQPLRLPHNPHHWDELWHEAAVRHPARDDWREERNLLPHLKNIDIPAYLGCDWENVPLHLPSTFAAWNALSGNDRGRMGMLGRFGLTWPPGGREFLVLGAGLGRVRASETDPPPILAWDSAPLDADLDVAGDIELLLIASATAIDVACMATLQDAGPDGEVLEVTAGWLRGSMREVDQAASPPGAPVLPCRTPPAIPLGEDVVYRIPLAPRADASSRVTASGWCSPATTRTRQYRRSRTSATPASAPAASTRSGRRRGR</sequence>
<reference evidence="3 4" key="1">
    <citation type="submission" date="2024-08" db="EMBL/GenBank/DDBJ databases">
        <title>Mycobacterium servetensis sp. nov., a novel rapid-growing mycobacterial species recovered from a human patient in Zaragoza, Spain.</title>
        <authorList>
            <person name="Tristancho-Baro A.I."/>
            <person name="Buenestado-Serrano S."/>
            <person name="Garcia De Viedma D."/>
            <person name="Milagro-Beamonte A."/>
            <person name="Burillo N."/>
            <person name="Sanz S."/>
            <person name="Lopez-Calleja A.I."/>
            <person name="Penas-Utrilla D."/>
            <person name="Guardingo M."/>
            <person name="Garcia M.J."/>
            <person name="Vinuelas-Bayon J."/>
        </authorList>
    </citation>
    <scope>NUCLEOTIDE SEQUENCE [LARGE SCALE GENOMIC DNA]</scope>
    <source>
        <strain evidence="4">HUMS_12744610</strain>
    </source>
</reference>
<dbReference type="RefSeq" id="WP_369736960.1">
    <property type="nucleotide sequence ID" value="NZ_JBGEDP010000001.1"/>
</dbReference>
<organism evidence="3 4">
    <name type="scientific">Mycobacterium servetii</name>
    <dbReference type="NCBI Taxonomy" id="3237418"/>
    <lineage>
        <taxon>Bacteria</taxon>
        <taxon>Bacillati</taxon>
        <taxon>Actinomycetota</taxon>
        <taxon>Actinomycetes</taxon>
        <taxon>Mycobacteriales</taxon>
        <taxon>Mycobacteriaceae</taxon>
        <taxon>Mycobacterium</taxon>
    </lineage>
</organism>
<dbReference type="SMART" id="SM00939">
    <property type="entry name" value="PepX_C"/>
    <property type="match status" value="1"/>
</dbReference>
<evidence type="ECO:0000313" key="3">
    <source>
        <dbReference type="EMBL" id="MEY8014498.1"/>
    </source>
</evidence>
<dbReference type="GO" id="GO:0016787">
    <property type="term" value="F:hydrolase activity"/>
    <property type="evidence" value="ECO:0007669"/>
    <property type="project" value="UniProtKB-KW"/>
</dbReference>
<name>A0ABV4BW28_9MYCO</name>
<feature type="compositionally biased region" description="Low complexity" evidence="1">
    <location>
        <begin position="285"/>
        <end position="298"/>
    </location>
</feature>
<keyword evidence="3" id="KW-0378">Hydrolase</keyword>
<protein>
    <submittedName>
        <fullName evidence="3">CocE/NonD family hydrolase C-terminal non-catalytic domain-containing protein</fullName>
    </submittedName>
</protein>
<dbReference type="InterPro" id="IPR008979">
    <property type="entry name" value="Galactose-bd-like_sf"/>
</dbReference>
<dbReference type="SUPFAM" id="SSF49785">
    <property type="entry name" value="Galactose-binding domain-like"/>
    <property type="match status" value="1"/>
</dbReference>
<dbReference type="EMBL" id="JBGEDP010000001">
    <property type="protein sequence ID" value="MEY8014498.1"/>
    <property type="molecule type" value="Genomic_DNA"/>
</dbReference>
<evidence type="ECO:0000313" key="4">
    <source>
        <dbReference type="Proteomes" id="UP001564760"/>
    </source>
</evidence>
<evidence type="ECO:0000256" key="1">
    <source>
        <dbReference type="SAM" id="MobiDB-lite"/>
    </source>
</evidence>